<dbReference type="AlphaFoldDB" id="A0A1B6F666"/>
<sequence>FNVLKVSAHQFNQFQVNHSKQPNKCFDKVFYLSAPQVSADAVDVLKWLLNLHLLELKSSPLHLRFVDSSSSLRGLFVAGSRKLWYEVDLLPKSAPNFRFLLNAKKSSAALIVSDIMLF</sequence>
<organism evidence="1">
    <name type="scientific">Cuerna arida</name>
    <dbReference type="NCBI Taxonomy" id="1464854"/>
    <lineage>
        <taxon>Eukaryota</taxon>
        <taxon>Metazoa</taxon>
        <taxon>Ecdysozoa</taxon>
        <taxon>Arthropoda</taxon>
        <taxon>Hexapoda</taxon>
        <taxon>Insecta</taxon>
        <taxon>Pterygota</taxon>
        <taxon>Neoptera</taxon>
        <taxon>Paraneoptera</taxon>
        <taxon>Hemiptera</taxon>
        <taxon>Auchenorrhyncha</taxon>
        <taxon>Membracoidea</taxon>
        <taxon>Cicadellidae</taxon>
        <taxon>Cicadellinae</taxon>
        <taxon>Proconiini</taxon>
        <taxon>Cuerna</taxon>
    </lineage>
</organism>
<reference evidence="1" key="1">
    <citation type="submission" date="2015-11" db="EMBL/GenBank/DDBJ databases">
        <title>De novo transcriptome assembly of four potential Pierce s Disease insect vectors from Arizona vineyards.</title>
        <authorList>
            <person name="Tassone E.E."/>
        </authorList>
    </citation>
    <scope>NUCLEOTIDE SEQUENCE</scope>
</reference>
<gene>
    <name evidence="1" type="ORF">g.3043</name>
</gene>
<protein>
    <submittedName>
        <fullName evidence="1">Uncharacterized protein</fullName>
    </submittedName>
</protein>
<dbReference type="EMBL" id="GECZ01024027">
    <property type="protein sequence ID" value="JAS45742.1"/>
    <property type="molecule type" value="Transcribed_RNA"/>
</dbReference>
<accession>A0A1B6F666</accession>
<feature type="non-terminal residue" evidence="1">
    <location>
        <position position="1"/>
    </location>
</feature>
<proteinExistence type="predicted"/>
<name>A0A1B6F666_9HEMI</name>
<evidence type="ECO:0000313" key="1">
    <source>
        <dbReference type="EMBL" id="JAS45742.1"/>
    </source>
</evidence>
<feature type="non-terminal residue" evidence="1">
    <location>
        <position position="118"/>
    </location>
</feature>